<feature type="compositionally biased region" description="Low complexity" evidence="1">
    <location>
        <begin position="52"/>
        <end position="70"/>
    </location>
</feature>
<evidence type="ECO:0000313" key="2">
    <source>
        <dbReference type="EMBL" id="KAG2590081.1"/>
    </source>
</evidence>
<protein>
    <submittedName>
        <fullName evidence="2">Uncharacterized protein</fullName>
    </submittedName>
</protein>
<proteinExistence type="predicted"/>
<dbReference type="EMBL" id="CM029046">
    <property type="protein sequence ID" value="KAG2590081.1"/>
    <property type="molecule type" value="Genomic_DNA"/>
</dbReference>
<gene>
    <name evidence="2" type="ORF">PVAP13_5NG310473</name>
</gene>
<keyword evidence="3" id="KW-1185">Reference proteome</keyword>
<evidence type="ECO:0000256" key="1">
    <source>
        <dbReference type="SAM" id="MobiDB-lite"/>
    </source>
</evidence>
<evidence type="ECO:0000313" key="3">
    <source>
        <dbReference type="Proteomes" id="UP000823388"/>
    </source>
</evidence>
<accession>A0A8T0RUK0</accession>
<reference evidence="2" key="1">
    <citation type="submission" date="2020-05" db="EMBL/GenBank/DDBJ databases">
        <title>WGS assembly of Panicum virgatum.</title>
        <authorList>
            <person name="Lovell J.T."/>
            <person name="Jenkins J."/>
            <person name="Shu S."/>
            <person name="Juenger T.E."/>
            <person name="Schmutz J."/>
        </authorList>
    </citation>
    <scope>NUCLEOTIDE SEQUENCE</scope>
    <source>
        <strain evidence="2">AP13</strain>
    </source>
</reference>
<feature type="region of interest" description="Disordered" evidence="1">
    <location>
        <begin position="21"/>
        <end position="93"/>
    </location>
</feature>
<name>A0A8T0RUK0_PANVG</name>
<sequence>MVLMIDFLNVKKHFSERAIERRRRPGRGGALRATTGAGGQLARARRGERPAPRGQARRAAGLGERQAARGPHPAVRRGARHGSGAAGPTAAPRHRAVRLHSRRAGVWRGRGKKLGTAETRFQNVKKNYTIILFKFKCFNSTH</sequence>
<dbReference type="AlphaFoldDB" id="A0A8T0RUK0"/>
<organism evidence="2 3">
    <name type="scientific">Panicum virgatum</name>
    <name type="common">Blackwell switchgrass</name>
    <dbReference type="NCBI Taxonomy" id="38727"/>
    <lineage>
        <taxon>Eukaryota</taxon>
        <taxon>Viridiplantae</taxon>
        <taxon>Streptophyta</taxon>
        <taxon>Embryophyta</taxon>
        <taxon>Tracheophyta</taxon>
        <taxon>Spermatophyta</taxon>
        <taxon>Magnoliopsida</taxon>
        <taxon>Liliopsida</taxon>
        <taxon>Poales</taxon>
        <taxon>Poaceae</taxon>
        <taxon>PACMAD clade</taxon>
        <taxon>Panicoideae</taxon>
        <taxon>Panicodae</taxon>
        <taxon>Paniceae</taxon>
        <taxon>Panicinae</taxon>
        <taxon>Panicum</taxon>
        <taxon>Panicum sect. Hiantes</taxon>
    </lineage>
</organism>
<comment type="caution">
    <text evidence="2">The sequence shown here is derived from an EMBL/GenBank/DDBJ whole genome shotgun (WGS) entry which is preliminary data.</text>
</comment>
<dbReference type="Proteomes" id="UP000823388">
    <property type="component" value="Chromosome 5N"/>
</dbReference>